<dbReference type="PIRSF" id="PIRSF000857">
    <property type="entry name" value="PAPS_reductase"/>
    <property type="match status" value="1"/>
</dbReference>
<name>A0A6J7C765_9ZZZZ</name>
<dbReference type="NCBIfam" id="NF002537">
    <property type="entry name" value="PRK02090.1"/>
    <property type="match status" value="1"/>
</dbReference>
<evidence type="ECO:0000256" key="3">
    <source>
        <dbReference type="ARBA" id="ARBA00024327"/>
    </source>
</evidence>
<organism evidence="8">
    <name type="scientific">freshwater metagenome</name>
    <dbReference type="NCBI Taxonomy" id="449393"/>
    <lineage>
        <taxon>unclassified sequences</taxon>
        <taxon>metagenomes</taxon>
        <taxon>ecological metagenomes</taxon>
    </lineage>
</organism>
<proteinExistence type="inferred from homology"/>
<dbReference type="EMBL" id="CAFAAV010000246">
    <property type="protein sequence ID" value="CAB4834027.1"/>
    <property type="molecule type" value="Genomic_DNA"/>
</dbReference>
<evidence type="ECO:0000313" key="6">
    <source>
        <dbReference type="EMBL" id="CAB4706178.1"/>
    </source>
</evidence>
<dbReference type="EMBL" id="CAFBOL010000125">
    <property type="protein sequence ID" value="CAB5014540.1"/>
    <property type="molecule type" value="Genomic_DNA"/>
</dbReference>
<dbReference type="GO" id="GO:0019379">
    <property type="term" value="P:sulfate assimilation, phosphoadenylyl sulfate reduction by phosphoadenylyl-sulfate reductase (thioredoxin)"/>
    <property type="evidence" value="ECO:0007669"/>
    <property type="project" value="InterPro"/>
</dbReference>
<dbReference type="GO" id="GO:0004604">
    <property type="term" value="F:phosphoadenylyl-sulfate reductase (thioredoxin) activity"/>
    <property type="evidence" value="ECO:0007669"/>
    <property type="project" value="InterPro"/>
</dbReference>
<reference evidence="8" key="1">
    <citation type="submission" date="2020-05" db="EMBL/GenBank/DDBJ databases">
        <authorList>
            <person name="Chiriac C."/>
            <person name="Salcher M."/>
            <person name="Ghai R."/>
            <person name="Kavagutti S V."/>
        </authorList>
    </citation>
    <scope>NUCLEOTIDE SEQUENCE</scope>
</reference>
<dbReference type="InterPro" id="IPR004511">
    <property type="entry name" value="PAPS/APS_Rdtase"/>
</dbReference>
<keyword evidence="2" id="KW-0560">Oxidoreductase</keyword>
<dbReference type="Gene3D" id="3.40.50.620">
    <property type="entry name" value="HUPs"/>
    <property type="match status" value="1"/>
</dbReference>
<dbReference type="EMBL" id="CAESGF010000002">
    <property type="protein sequence ID" value="CAB4362578.1"/>
    <property type="molecule type" value="Genomic_DNA"/>
</dbReference>
<dbReference type="NCBIfam" id="TIGR00434">
    <property type="entry name" value="cysH"/>
    <property type="match status" value="1"/>
</dbReference>
<evidence type="ECO:0000313" key="9">
    <source>
        <dbReference type="EMBL" id="CAB4910304.1"/>
    </source>
</evidence>
<evidence type="ECO:0000313" key="7">
    <source>
        <dbReference type="EMBL" id="CAB4834027.1"/>
    </source>
</evidence>
<dbReference type="PANTHER" id="PTHR46509">
    <property type="entry name" value="PHOSPHOADENOSINE PHOSPHOSULFATE REDUCTASE"/>
    <property type="match status" value="1"/>
</dbReference>
<evidence type="ECO:0000313" key="10">
    <source>
        <dbReference type="EMBL" id="CAB5014540.1"/>
    </source>
</evidence>
<comment type="similarity">
    <text evidence="1">Belongs to the PAPS reductase family. CysH subfamily.</text>
</comment>
<evidence type="ECO:0000313" key="5">
    <source>
        <dbReference type="EMBL" id="CAB4362578.1"/>
    </source>
</evidence>
<dbReference type="InterPro" id="IPR002500">
    <property type="entry name" value="PAPS_reduct_dom"/>
</dbReference>
<evidence type="ECO:0000259" key="4">
    <source>
        <dbReference type="Pfam" id="PF01507"/>
    </source>
</evidence>
<dbReference type="EMBL" id="CAEZYF010000002">
    <property type="protein sequence ID" value="CAB4706178.1"/>
    <property type="molecule type" value="Genomic_DNA"/>
</dbReference>
<comment type="pathway">
    <text evidence="3">Sulfur metabolism; hydrogen sulfide biosynthesis; sulfite from sulfate.</text>
</comment>
<evidence type="ECO:0000313" key="8">
    <source>
        <dbReference type="EMBL" id="CAB4853490.1"/>
    </source>
</evidence>
<dbReference type="InterPro" id="IPR014729">
    <property type="entry name" value="Rossmann-like_a/b/a_fold"/>
</dbReference>
<feature type="domain" description="Phosphoadenosine phosphosulphate reductase" evidence="4">
    <location>
        <begin position="33"/>
        <end position="194"/>
    </location>
</feature>
<sequence length="218" mass="23949">MLSSLTIPSTLDTLHPGDVVKWAAEQFGAQNLVVTASFQDATLVHVAATAVPGIEIVLLDTQYLFAETQWFADQLTERYDLNLRIVRPLPDVQPDNQWQTDVDGCCNRRKVEPLSRAIDGKRAWISGVRRADSPTRANSAVAAYDLGRGLVKVNPLVMMTDADVELYAQLHELPTHPLVDKGYASIGCWPCTRPVAPGEDARSGRWAGDTKTECGLHL</sequence>
<dbReference type="GO" id="GO:0005737">
    <property type="term" value="C:cytoplasm"/>
    <property type="evidence" value="ECO:0007669"/>
    <property type="project" value="TreeGrafter"/>
</dbReference>
<protein>
    <submittedName>
        <fullName evidence="8">Unannotated protein</fullName>
    </submittedName>
</protein>
<evidence type="ECO:0000256" key="1">
    <source>
        <dbReference type="ARBA" id="ARBA00009732"/>
    </source>
</evidence>
<dbReference type="EMBL" id="CAFBIY010000267">
    <property type="protein sequence ID" value="CAB4853490.1"/>
    <property type="molecule type" value="Genomic_DNA"/>
</dbReference>
<evidence type="ECO:0000256" key="2">
    <source>
        <dbReference type="ARBA" id="ARBA00023002"/>
    </source>
</evidence>
<accession>A0A6J7C765</accession>
<dbReference type="EMBL" id="CAFBMT010000001">
    <property type="protein sequence ID" value="CAB4910304.1"/>
    <property type="molecule type" value="Genomic_DNA"/>
</dbReference>
<dbReference type="AlphaFoldDB" id="A0A6J7C765"/>
<dbReference type="HAMAP" id="MF_00063">
    <property type="entry name" value="CysH"/>
    <property type="match status" value="1"/>
</dbReference>
<dbReference type="PANTHER" id="PTHR46509:SF1">
    <property type="entry name" value="PHOSPHOADENOSINE PHOSPHOSULFATE REDUCTASE"/>
    <property type="match status" value="1"/>
</dbReference>
<dbReference type="Pfam" id="PF01507">
    <property type="entry name" value="PAPS_reduct"/>
    <property type="match status" value="1"/>
</dbReference>
<gene>
    <name evidence="6" type="ORF">UFOPK2656_00359</name>
    <name evidence="7" type="ORF">UFOPK3099_02468</name>
    <name evidence="8" type="ORF">UFOPK3267_03022</name>
    <name evidence="9" type="ORF">UFOPK3651_00127</name>
    <name evidence="10" type="ORF">UFOPK3931_02994</name>
    <name evidence="5" type="ORF">UFOPK4189_00356</name>
</gene>
<dbReference type="SUPFAM" id="SSF52402">
    <property type="entry name" value="Adenine nucleotide alpha hydrolases-like"/>
    <property type="match status" value="1"/>
</dbReference>